<accession>A0A4U1D345</accession>
<dbReference type="InterPro" id="IPR028098">
    <property type="entry name" value="Glyco_trans_4-like_N"/>
</dbReference>
<proteinExistence type="predicted"/>
<name>A0A4U1D345_9BACI</name>
<organism evidence="3 4">
    <name type="scientific">Robertmurraya kyonggiensis</name>
    <dbReference type="NCBI Taxonomy" id="1037680"/>
    <lineage>
        <taxon>Bacteria</taxon>
        <taxon>Bacillati</taxon>
        <taxon>Bacillota</taxon>
        <taxon>Bacilli</taxon>
        <taxon>Bacillales</taxon>
        <taxon>Bacillaceae</taxon>
        <taxon>Robertmurraya</taxon>
    </lineage>
</organism>
<dbReference type="PANTHER" id="PTHR12526:SF630">
    <property type="entry name" value="GLYCOSYLTRANSFERASE"/>
    <property type="match status" value="1"/>
</dbReference>
<evidence type="ECO:0000313" key="4">
    <source>
        <dbReference type="Proteomes" id="UP000307756"/>
    </source>
</evidence>
<keyword evidence="4" id="KW-1185">Reference proteome</keyword>
<dbReference type="AlphaFoldDB" id="A0A4U1D345"/>
<protein>
    <submittedName>
        <fullName evidence="3">Glycosyltransferase</fullName>
    </submittedName>
</protein>
<dbReference type="GO" id="GO:0016757">
    <property type="term" value="F:glycosyltransferase activity"/>
    <property type="evidence" value="ECO:0007669"/>
    <property type="project" value="InterPro"/>
</dbReference>
<reference evidence="3 4" key="1">
    <citation type="journal article" date="2011" name="J. Microbiol.">
        <title>Bacillus kyonggiensis sp. nov., isolated from soil of a lettuce field.</title>
        <authorList>
            <person name="Dong K."/>
            <person name="Lee S."/>
        </authorList>
    </citation>
    <scope>NUCLEOTIDE SEQUENCE [LARGE SCALE GENOMIC DNA]</scope>
    <source>
        <strain evidence="3 4">NB22</strain>
    </source>
</reference>
<evidence type="ECO:0000259" key="1">
    <source>
        <dbReference type="Pfam" id="PF00534"/>
    </source>
</evidence>
<evidence type="ECO:0000259" key="2">
    <source>
        <dbReference type="Pfam" id="PF13439"/>
    </source>
</evidence>
<dbReference type="Gene3D" id="3.40.50.2000">
    <property type="entry name" value="Glycogen Phosphorylase B"/>
    <property type="match status" value="2"/>
</dbReference>
<comment type="caution">
    <text evidence="3">The sequence shown here is derived from an EMBL/GenBank/DDBJ whole genome shotgun (WGS) entry which is preliminary data.</text>
</comment>
<dbReference type="InterPro" id="IPR001296">
    <property type="entry name" value="Glyco_trans_1"/>
</dbReference>
<dbReference type="EMBL" id="SWBM01000005">
    <property type="protein sequence ID" value="TKC15496.1"/>
    <property type="molecule type" value="Genomic_DNA"/>
</dbReference>
<dbReference type="Pfam" id="PF00534">
    <property type="entry name" value="Glycos_transf_1"/>
    <property type="match status" value="1"/>
</dbReference>
<dbReference type="Pfam" id="PF13439">
    <property type="entry name" value="Glyco_transf_4"/>
    <property type="match status" value="1"/>
</dbReference>
<sequence>MRKKLLFIMQSLQGGGAERVTLDVIKHLDKSLFEPTILVVNYFGELVSTVPKDIKVIPVLREREKSYFHFFKVIRTVLKAAKQSDLIIGTLEMTPTYLASIVSVLTKKPAIGWVHIDVKQYPKINAPIHRYLTRKLYKRLKVVIAVSDGAKKSFEEMFPNLQVRVKRIYNPIRIEEISHLFLEQHDLEEVNEPIILGIGRLTAAKGFDNLIKAHKYLLDQKIPNQLIILGEGDQRASLETLIAELQVQKSVRLKGFVNNPYKYLRTANVFVLSSRYEGFSLVVAEALAAGIPVVSTNCQSGPAEILEDGKYGLLSPQDDYKALGNRIHETIMSDSEQNKHERILRANDFSLQKIIPEYEYLFRTILEETPS</sequence>
<dbReference type="SUPFAM" id="SSF53756">
    <property type="entry name" value="UDP-Glycosyltransferase/glycogen phosphorylase"/>
    <property type="match status" value="1"/>
</dbReference>
<dbReference type="Proteomes" id="UP000307756">
    <property type="component" value="Unassembled WGS sequence"/>
</dbReference>
<evidence type="ECO:0000313" key="3">
    <source>
        <dbReference type="EMBL" id="TKC15496.1"/>
    </source>
</evidence>
<keyword evidence="3" id="KW-0808">Transferase</keyword>
<dbReference type="CDD" id="cd03811">
    <property type="entry name" value="GT4_GT28_WabH-like"/>
    <property type="match status" value="1"/>
</dbReference>
<feature type="domain" description="Glycosyl transferase family 1" evidence="1">
    <location>
        <begin position="189"/>
        <end position="337"/>
    </location>
</feature>
<feature type="domain" description="Glycosyltransferase subfamily 4-like N-terminal" evidence="2">
    <location>
        <begin position="15"/>
        <end position="175"/>
    </location>
</feature>
<gene>
    <name evidence="3" type="ORF">FA727_18945</name>
</gene>
<dbReference type="PANTHER" id="PTHR12526">
    <property type="entry name" value="GLYCOSYLTRANSFERASE"/>
    <property type="match status" value="1"/>
</dbReference>